<organism evidence="2 3">
    <name type="scientific">Wickerhamomyces pijperi</name>
    <name type="common">Yeast</name>
    <name type="synonym">Pichia pijperi</name>
    <dbReference type="NCBI Taxonomy" id="599730"/>
    <lineage>
        <taxon>Eukaryota</taxon>
        <taxon>Fungi</taxon>
        <taxon>Dikarya</taxon>
        <taxon>Ascomycota</taxon>
        <taxon>Saccharomycotina</taxon>
        <taxon>Saccharomycetes</taxon>
        <taxon>Phaffomycetales</taxon>
        <taxon>Wickerhamomycetaceae</taxon>
        <taxon>Wickerhamomyces</taxon>
    </lineage>
</organism>
<feature type="transmembrane region" description="Helical" evidence="1">
    <location>
        <begin position="37"/>
        <end position="61"/>
    </location>
</feature>
<keyword evidence="3" id="KW-1185">Reference proteome</keyword>
<dbReference type="EMBL" id="JAEUBG010000255">
    <property type="protein sequence ID" value="KAH3688618.1"/>
    <property type="molecule type" value="Genomic_DNA"/>
</dbReference>
<protein>
    <submittedName>
        <fullName evidence="2">Uncharacterized protein</fullName>
    </submittedName>
</protein>
<name>A0A9P8QDR1_WICPI</name>
<gene>
    <name evidence="2" type="ORF">WICPIJ_000392</name>
</gene>
<dbReference type="AlphaFoldDB" id="A0A9P8QDR1"/>
<keyword evidence="1" id="KW-1133">Transmembrane helix</keyword>
<reference evidence="2" key="1">
    <citation type="journal article" date="2021" name="Open Biol.">
        <title>Shared evolutionary footprints suggest mitochondrial oxidative damage underlies multiple complex I losses in fungi.</title>
        <authorList>
            <person name="Schikora-Tamarit M.A."/>
            <person name="Marcet-Houben M."/>
            <person name="Nosek J."/>
            <person name="Gabaldon T."/>
        </authorList>
    </citation>
    <scope>NUCLEOTIDE SEQUENCE</scope>
    <source>
        <strain evidence="2">CBS2887</strain>
    </source>
</reference>
<evidence type="ECO:0000313" key="3">
    <source>
        <dbReference type="Proteomes" id="UP000774326"/>
    </source>
</evidence>
<evidence type="ECO:0000313" key="2">
    <source>
        <dbReference type="EMBL" id="KAH3688618.1"/>
    </source>
</evidence>
<reference evidence="2" key="2">
    <citation type="submission" date="2021-01" db="EMBL/GenBank/DDBJ databases">
        <authorList>
            <person name="Schikora-Tamarit M.A."/>
        </authorList>
    </citation>
    <scope>NUCLEOTIDE SEQUENCE</scope>
    <source>
        <strain evidence="2">CBS2887</strain>
    </source>
</reference>
<accession>A0A9P8QDR1</accession>
<dbReference type="Proteomes" id="UP000774326">
    <property type="component" value="Unassembled WGS sequence"/>
</dbReference>
<comment type="caution">
    <text evidence="2">The sequence shown here is derived from an EMBL/GenBank/DDBJ whole genome shotgun (WGS) entry which is preliminary data.</text>
</comment>
<keyword evidence="1" id="KW-0472">Membrane</keyword>
<proteinExistence type="predicted"/>
<evidence type="ECO:0000256" key="1">
    <source>
        <dbReference type="SAM" id="Phobius"/>
    </source>
</evidence>
<sequence length="161" mass="17113">MTWQCFVPSSSSSPSSLSSSSSSTASLLSSSFGDFSFLIFALPFGVGVVSFLILDSFLAFLEEELVAGDPLRLFDLLDSGSSSESSLSSKIGGFFTLDSGLSSSSSDSFLILSSGLTFVSIGISGWLVVAQMIRVLMLIINLLFFDSFSMVISTDSDFHWA</sequence>
<feature type="transmembrane region" description="Helical" evidence="1">
    <location>
        <begin position="135"/>
        <end position="152"/>
    </location>
</feature>
<keyword evidence="1" id="KW-0812">Transmembrane</keyword>
<feature type="transmembrane region" description="Helical" evidence="1">
    <location>
        <begin position="109"/>
        <end position="128"/>
    </location>
</feature>